<evidence type="ECO:0000259" key="4">
    <source>
        <dbReference type="PROSITE" id="PS50209"/>
    </source>
</evidence>
<evidence type="ECO:0000256" key="2">
    <source>
        <dbReference type="ARBA" id="ARBA00023043"/>
    </source>
</evidence>
<keyword evidence="1" id="KW-0677">Repeat</keyword>
<feature type="repeat" description="ANK" evidence="3">
    <location>
        <begin position="1083"/>
        <end position="1115"/>
    </location>
</feature>
<feature type="repeat" description="ANK" evidence="3">
    <location>
        <begin position="885"/>
        <end position="917"/>
    </location>
</feature>
<dbReference type="KEGG" id="cvn:111101937"/>
<feature type="repeat" description="ANK" evidence="3">
    <location>
        <begin position="1215"/>
        <end position="1247"/>
    </location>
</feature>
<keyword evidence="5" id="KW-1185">Reference proteome</keyword>
<dbReference type="InterPro" id="IPR049050">
    <property type="entry name" value="nSTAND3"/>
</dbReference>
<name>A0A8B8AFN6_CRAVI</name>
<dbReference type="Gene3D" id="1.25.40.20">
    <property type="entry name" value="Ankyrin repeat-containing domain"/>
    <property type="match status" value="4"/>
</dbReference>
<dbReference type="SMART" id="SM00248">
    <property type="entry name" value="ANK"/>
    <property type="match status" value="15"/>
</dbReference>
<organism evidence="5 6">
    <name type="scientific">Crassostrea virginica</name>
    <name type="common">Eastern oyster</name>
    <dbReference type="NCBI Taxonomy" id="6565"/>
    <lineage>
        <taxon>Eukaryota</taxon>
        <taxon>Metazoa</taxon>
        <taxon>Spiralia</taxon>
        <taxon>Lophotrochozoa</taxon>
        <taxon>Mollusca</taxon>
        <taxon>Bivalvia</taxon>
        <taxon>Autobranchia</taxon>
        <taxon>Pteriomorphia</taxon>
        <taxon>Ostreida</taxon>
        <taxon>Ostreoidea</taxon>
        <taxon>Ostreidae</taxon>
        <taxon>Crassostrea</taxon>
    </lineage>
</organism>
<evidence type="ECO:0000313" key="6">
    <source>
        <dbReference type="RefSeq" id="XP_022290297.1"/>
    </source>
</evidence>
<dbReference type="Pfam" id="PF12796">
    <property type="entry name" value="Ank_2"/>
    <property type="match status" value="3"/>
</dbReference>
<dbReference type="GeneID" id="111101937"/>
<feature type="repeat" description="ANK" evidence="3">
    <location>
        <begin position="918"/>
        <end position="950"/>
    </location>
</feature>
<evidence type="ECO:0000313" key="5">
    <source>
        <dbReference type="Proteomes" id="UP000694844"/>
    </source>
</evidence>
<evidence type="ECO:0000256" key="1">
    <source>
        <dbReference type="ARBA" id="ARBA00022737"/>
    </source>
</evidence>
<proteinExistence type="predicted"/>
<dbReference type="Pfam" id="PF20720">
    <property type="entry name" value="nSTAND3"/>
    <property type="match status" value="1"/>
</dbReference>
<feature type="repeat" description="ANK" evidence="3">
    <location>
        <begin position="1149"/>
        <end position="1181"/>
    </location>
</feature>
<gene>
    <name evidence="6" type="primary">LOC111101937</name>
</gene>
<dbReference type="Gene3D" id="1.10.533.10">
    <property type="entry name" value="Death Domain, Fas"/>
    <property type="match status" value="2"/>
</dbReference>
<feature type="domain" description="CARD" evidence="4">
    <location>
        <begin position="116"/>
        <end position="205"/>
    </location>
</feature>
<dbReference type="OrthoDB" id="7772680at2759"/>
<dbReference type="SUPFAM" id="SSF52540">
    <property type="entry name" value="P-loop containing nucleoside triphosphate hydrolases"/>
    <property type="match status" value="1"/>
</dbReference>
<dbReference type="InterPro" id="IPR036770">
    <property type="entry name" value="Ankyrin_rpt-contain_sf"/>
</dbReference>
<dbReference type="InterPro" id="IPR011029">
    <property type="entry name" value="DEATH-like_dom_sf"/>
</dbReference>
<keyword evidence="2 3" id="KW-0040">ANK repeat</keyword>
<dbReference type="SUPFAM" id="SSF47986">
    <property type="entry name" value="DEATH domain"/>
    <property type="match status" value="2"/>
</dbReference>
<feature type="repeat" description="ANK" evidence="3">
    <location>
        <begin position="951"/>
        <end position="983"/>
    </location>
</feature>
<dbReference type="RefSeq" id="XP_022290297.1">
    <property type="nucleotide sequence ID" value="XM_022434589.1"/>
</dbReference>
<dbReference type="Pfam" id="PF00619">
    <property type="entry name" value="CARD"/>
    <property type="match status" value="2"/>
</dbReference>
<dbReference type="InterPro" id="IPR001315">
    <property type="entry name" value="CARD"/>
</dbReference>
<dbReference type="InterPro" id="IPR027417">
    <property type="entry name" value="P-loop_NTPase"/>
</dbReference>
<reference evidence="6" key="1">
    <citation type="submission" date="2025-08" db="UniProtKB">
        <authorList>
            <consortium name="RefSeq"/>
        </authorList>
    </citation>
    <scope>IDENTIFICATION</scope>
    <source>
        <tissue evidence="6">Whole sample</tissue>
    </source>
</reference>
<dbReference type="InterPro" id="IPR050776">
    <property type="entry name" value="Ank_Repeat/CDKN_Inhibitor"/>
</dbReference>
<feature type="repeat" description="ANK" evidence="3">
    <location>
        <begin position="1182"/>
        <end position="1214"/>
    </location>
</feature>
<dbReference type="InterPro" id="IPR002110">
    <property type="entry name" value="Ankyrin_rpt"/>
</dbReference>
<protein>
    <submittedName>
        <fullName evidence="6">Uncharacterized protein LOC111101937</fullName>
    </submittedName>
</protein>
<dbReference type="Proteomes" id="UP000694844">
    <property type="component" value="Chromosome 6"/>
</dbReference>
<dbReference type="PROSITE" id="PS50209">
    <property type="entry name" value="CARD"/>
    <property type="match status" value="2"/>
</dbReference>
<feature type="repeat" description="ANK" evidence="3">
    <location>
        <begin position="1017"/>
        <end position="1049"/>
    </location>
</feature>
<feature type="repeat" description="ANK" evidence="3">
    <location>
        <begin position="852"/>
        <end position="884"/>
    </location>
</feature>
<dbReference type="AlphaFoldDB" id="A0A8B8AFN6"/>
<dbReference type="CDD" id="cd01671">
    <property type="entry name" value="CARD"/>
    <property type="match status" value="2"/>
</dbReference>
<feature type="repeat" description="ANK" evidence="3">
    <location>
        <begin position="819"/>
        <end position="851"/>
    </location>
</feature>
<dbReference type="PROSITE" id="PS50297">
    <property type="entry name" value="ANK_REP_REGION"/>
    <property type="match status" value="13"/>
</dbReference>
<evidence type="ECO:0000256" key="3">
    <source>
        <dbReference type="PROSITE-ProRule" id="PRU00023"/>
    </source>
</evidence>
<accession>A0A8B8AFN6</accession>
<dbReference type="Pfam" id="PF00023">
    <property type="entry name" value="Ank"/>
    <property type="match status" value="5"/>
</dbReference>
<dbReference type="PROSITE" id="PS50088">
    <property type="entry name" value="ANK_REPEAT"/>
    <property type="match status" value="13"/>
</dbReference>
<feature type="domain" description="CARD" evidence="4">
    <location>
        <begin position="12"/>
        <end position="101"/>
    </location>
</feature>
<sequence>MKTTMPKIIDPLFHEDAYRIKRNWKFLKSNLVQYDVRDNFMVEAIWDLPDFEKIDAEKTPEEKNEVFLKLLLQSGKRAYNVFIAALEENNFTHIVKKLKQTQIAEAHREPSEVHPLSDVDAQRIKHNLKFLKENLVQHEIRDMLINEGVWDIDDIEEIDAEKTSKEKNEKFLKLLLRSDNRAYDVFVAALREKCSTHIIEKLQNTRTTNDFRKPAEHKQFNATSEGDICEKGDFENVLDRDILENWQQEDVLFVPTKSSRNVENMIESQNLVIVAGHSGSGKSAMTQHIALKYRRKGWVVKPVDTVEEIRAVYASGKFQSNKTIFVLHDPIGKESYNEILYTSWKKIEQTLKVSLKNVKLLLTSRIWILSDKRVKGLDLVNKENIFIIDDQENKLSDDEKRRIFKKYISIGDDQDELLGEVLKIEQYFPLLCKLFASNKESLKNVPTFFKEPVDVVKKEIEIWKEKDPPKYGALVCLVLFKNVFCVSDVMNNNALFKKCLNLCDLPECTSAATVKKNLESLEGYFVKKIGHTYHFYHDFIMEVTTLVFGTEYPEEIIKNADIGFLRRRVKLENSGDSNDSFAISVSEIHINCLVERFLNDIVGNRFMEVVLNPCLRKDELTDILVDKITNNEDTLKLLTRNMEIECIEKGKNVAHKKTFFSRLDFLNYMGETSPLFALIVFRHDKLSLFCLNTLKGMNTNMLTSNLLSAICCNGSMDLFHMFQKGEIEMFLKEETFQEHPIHAASEFHNHELLIELLDFGIDVNLKTIGDIGYTPLLLAVANENTNSSENDKHEHAKRLNATINSLLDNGADVNLCTNNRMSPLYIACQKGHDSTVQLLLNNGADVNLCDRKGVSPLNRACYEGHDSTVQLLLNNGADVNLCAKTGVSPLYIACKKGHDSTVQLLLNNGADANLCMDTGASPLYIACDHGHDSTVQLLLNNGADANLCKETGVSPLYIACYEGHDSTVQLLLNNGADVNLCAKTGVSPLYIACQGGHDTTVQLLLNNGADVNLCEETGESPLYKACQGGHDSTMQLLLNNGAEVNLCEETGFSPLYIACLGGDEITVQLLLNSGADVNLYKETGVSPLYRVCYNGHDSIVQLLLNNGAKVNFCEETGVSPLYIACQNGHSSTVQLLLNSGADVNLCDRKGVSPLNRACYEGHDSTVQLLLSNGAEVNLCEETGASPLHTACHGGHDSTVQLLLSNGAEVNLCTKTGVSPLYGACEEGHDGTVRLLLSNGAEVNLVMVDMKEPCSSY</sequence>
<feature type="repeat" description="ANK" evidence="3">
    <location>
        <begin position="1050"/>
        <end position="1082"/>
    </location>
</feature>
<dbReference type="PANTHER" id="PTHR24201">
    <property type="entry name" value="ANK_REP_REGION DOMAIN-CONTAINING PROTEIN"/>
    <property type="match status" value="1"/>
</dbReference>
<dbReference type="GO" id="GO:0042981">
    <property type="term" value="P:regulation of apoptotic process"/>
    <property type="evidence" value="ECO:0007669"/>
    <property type="project" value="InterPro"/>
</dbReference>
<feature type="repeat" description="ANK" evidence="3">
    <location>
        <begin position="984"/>
        <end position="1016"/>
    </location>
</feature>
<dbReference type="SUPFAM" id="SSF48403">
    <property type="entry name" value="Ankyrin repeat"/>
    <property type="match status" value="2"/>
</dbReference>
<feature type="repeat" description="ANK" evidence="3">
    <location>
        <begin position="1116"/>
        <end position="1148"/>
    </location>
</feature>